<dbReference type="Proteomes" id="UP000179524">
    <property type="component" value="Unassembled WGS sequence"/>
</dbReference>
<dbReference type="CDD" id="cd00452">
    <property type="entry name" value="KDPG_aldolase"/>
    <property type="match status" value="1"/>
</dbReference>
<comment type="similarity">
    <text evidence="2">Belongs to the KHG/KDPG aldolase family.</text>
</comment>
<evidence type="ECO:0000313" key="6">
    <source>
        <dbReference type="EMBL" id="OIJ14687.1"/>
    </source>
</evidence>
<evidence type="ECO:0000313" key="7">
    <source>
        <dbReference type="Proteomes" id="UP000179524"/>
    </source>
</evidence>
<proteinExistence type="inferred from homology"/>
<reference evidence="6 7" key="1">
    <citation type="submission" date="2016-10" db="EMBL/GenBank/DDBJ databases">
        <title>Draft genome sequences of four alkaliphilic bacteria belonging to the Anaerobacillus genus.</title>
        <authorList>
            <person name="Bassil N.M."/>
            <person name="Lloyd J.R."/>
        </authorList>
    </citation>
    <scope>NUCLEOTIDE SEQUENCE [LARGE SCALE GENOMIC DNA]</scope>
    <source>
        <strain evidence="6 7">DSM 18345</strain>
    </source>
</reference>
<keyword evidence="5" id="KW-0119">Carbohydrate metabolism</keyword>
<dbReference type="OrthoDB" id="9802667at2"/>
<dbReference type="InterPro" id="IPR000887">
    <property type="entry name" value="Aldlse_KDPG_KHG"/>
</dbReference>
<evidence type="ECO:0000256" key="5">
    <source>
        <dbReference type="ARBA" id="ARBA00023277"/>
    </source>
</evidence>
<accession>A0A1S2LSN8</accession>
<evidence type="ECO:0000256" key="3">
    <source>
        <dbReference type="ARBA" id="ARBA00011233"/>
    </source>
</evidence>
<dbReference type="RefSeq" id="WP_071309076.1">
    <property type="nucleotide sequence ID" value="NZ_MLQR01000017.1"/>
</dbReference>
<dbReference type="AlphaFoldDB" id="A0A1S2LSN8"/>
<dbReference type="Gene3D" id="3.20.20.70">
    <property type="entry name" value="Aldolase class I"/>
    <property type="match status" value="1"/>
</dbReference>
<dbReference type="Pfam" id="PF01081">
    <property type="entry name" value="Aldolase"/>
    <property type="match status" value="1"/>
</dbReference>
<sequence length="213" mass="22315">MNLLNQIQDSGIVAVIRGANKDNIIPIAKALSAGGVKALELTVETPKILSLVEMVADELKEEAIVGVGTVLDPETARASIMAGAKFVFSPVVNVETIKMTKRYGVLSVPGAFTPTEILTAYENGADLIKVFPANIVGPGYFKDVHGPMPHIPLMPTGGINVSNVGSYIKAGAIAAGVGSTLVNTKAVIDEAYLTNLTEVASQFVREVKIARGE</sequence>
<comment type="caution">
    <text evidence="6">The sequence shown here is derived from an EMBL/GenBank/DDBJ whole genome shotgun (WGS) entry which is preliminary data.</text>
</comment>
<dbReference type="SUPFAM" id="SSF51569">
    <property type="entry name" value="Aldolase"/>
    <property type="match status" value="1"/>
</dbReference>
<keyword evidence="7" id="KW-1185">Reference proteome</keyword>
<dbReference type="InterPro" id="IPR013785">
    <property type="entry name" value="Aldolase_TIM"/>
</dbReference>
<organism evidence="6 7">
    <name type="scientific">Anaerobacillus alkalilacustris</name>
    <dbReference type="NCBI Taxonomy" id="393763"/>
    <lineage>
        <taxon>Bacteria</taxon>
        <taxon>Bacillati</taxon>
        <taxon>Bacillota</taxon>
        <taxon>Bacilli</taxon>
        <taxon>Bacillales</taxon>
        <taxon>Bacillaceae</taxon>
        <taxon>Anaerobacillus</taxon>
    </lineage>
</organism>
<dbReference type="EMBL" id="MLQR01000017">
    <property type="protein sequence ID" value="OIJ14687.1"/>
    <property type="molecule type" value="Genomic_DNA"/>
</dbReference>
<name>A0A1S2LSN8_9BACI</name>
<protein>
    <submittedName>
        <fullName evidence="6">2-dehydro-3-deoxyphosphogluconate aldolase</fullName>
    </submittedName>
</protein>
<comment type="pathway">
    <text evidence="1">Carbohydrate acid metabolism.</text>
</comment>
<dbReference type="PANTHER" id="PTHR30246:SF1">
    <property type="entry name" value="2-DEHYDRO-3-DEOXY-6-PHOSPHOGALACTONATE ALDOLASE-RELATED"/>
    <property type="match status" value="1"/>
</dbReference>
<dbReference type="NCBIfam" id="TIGR01182">
    <property type="entry name" value="eda"/>
    <property type="match status" value="1"/>
</dbReference>
<comment type="subunit">
    <text evidence="3">Homotrimer.</text>
</comment>
<evidence type="ECO:0000256" key="4">
    <source>
        <dbReference type="ARBA" id="ARBA00023239"/>
    </source>
</evidence>
<evidence type="ECO:0000256" key="1">
    <source>
        <dbReference type="ARBA" id="ARBA00004761"/>
    </source>
</evidence>
<dbReference type="PANTHER" id="PTHR30246">
    <property type="entry name" value="2-KETO-3-DEOXY-6-PHOSPHOGLUCONATE ALDOLASE"/>
    <property type="match status" value="1"/>
</dbReference>
<keyword evidence="4" id="KW-0456">Lyase</keyword>
<evidence type="ECO:0000256" key="2">
    <source>
        <dbReference type="ARBA" id="ARBA00006906"/>
    </source>
</evidence>
<gene>
    <name evidence="6" type="ORF">BKP37_07960</name>
</gene>
<dbReference type="GO" id="GO:0016829">
    <property type="term" value="F:lyase activity"/>
    <property type="evidence" value="ECO:0007669"/>
    <property type="project" value="UniProtKB-KW"/>
</dbReference>